<dbReference type="InterPro" id="IPR009695">
    <property type="entry name" value="Diacylglyc_glucosyltr_N"/>
</dbReference>
<dbReference type="Pfam" id="PF04101">
    <property type="entry name" value="Glyco_tran_28_C"/>
    <property type="match status" value="1"/>
</dbReference>
<keyword evidence="3 7" id="KW-0328">Glycosyltransferase</keyword>
<keyword evidence="4 7" id="KW-0808">Transferase</keyword>
<organism evidence="7">
    <name type="scientific">mine drainage metagenome</name>
    <dbReference type="NCBI Taxonomy" id="410659"/>
    <lineage>
        <taxon>unclassified sequences</taxon>
        <taxon>metagenomes</taxon>
        <taxon>ecological metagenomes</taxon>
    </lineage>
</organism>
<dbReference type="InterPro" id="IPR050519">
    <property type="entry name" value="Glycosyltransf_28_UgtP"/>
</dbReference>
<evidence type="ECO:0000256" key="4">
    <source>
        <dbReference type="ARBA" id="ARBA00022679"/>
    </source>
</evidence>
<evidence type="ECO:0000313" key="7">
    <source>
        <dbReference type="EMBL" id="CBI01581.1"/>
    </source>
</evidence>
<protein>
    <submittedName>
        <fullName evidence="7">Putative Undecaprenyldiphospho-muramoylpentapeptide beta-N-acetylglucosaminyltransferase</fullName>
        <ecNumber evidence="7">2.4.1.227</ecNumber>
    </submittedName>
</protein>
<accession>E6Q321</accession>
<dbReference type="GO" id="GO:0016020">
    <property type="term" value="C:membrane"/>
    <property type="evidence" value="ECO:0007669"/>
    <property type="project" value="UniProtKB-SubCell"/>
</dbReference>
<dbReference type="GO" id="GO:0009247">
    <property type="term" value="P:glycolipid biosynthetic process"/>
    <property type="evidence" value="ECO:0007669"/>
    <property type="project" value="InterPro"/>
</dbReference>
<dbReference type="EMBL" id="CABO01000019">
    <property type="protein sequence ID" value="CBI01581.1"/>
    <property type="molecule type" value="Genomic_DNA"/>
</dbReference>
<reference evidence="7" key="1">
    <citation type="submission" date="2009-10" db="EMBL/GenBank/DDBJ databases">
        <title>Diversity of trophic interactions inside an arsenic-rich microbial ecosystem.</title>
        <authorList>
            <person name="Bertin P.N."/>
            <person name="Heinrich-Salmeron A."/>
            <person name="Pelletier E."/>
            <person name="Goulhen-Chollet F."/>
            <person name="Arsene-Ploetze F."/>
            <person name="Gallien S."/>
            <person name="Calteau A."/>
            <person name="Vallenet D."/>
            <person name="Casiot C."/>
            <person name="Chane-Woon-Ming B."/>
            <person name="Giloteaux L."/>
            <person name="Barakat M."/>
            <person name="Bonnefoy V."/>
            <person name="Bruneel O."/>
            <person name="Chandler M."/>
            <person name="Cleiss J."/>
            <person name="Duran R."/>
            <person name="Elbaz-Poulichet F."/>
            <person name="Fonknechten N."/>
            <person name="Lauga B."/>
            <person name="Mornico D."/>
            <person name="Ortet P."/>
            <person name="Schaeffer C."/>
            <person name="Siguier P."/>
            <person name="Alexander Thil Smith A."/>
            <person name="Van Dorsselaer A."/>
            <person name="Weissenbach J."/>
            <person name="Medigue C."/>
            <person name="Le Paslier D."/>
        </authorList>
    </citation>
    <scope>NUCLEOTIDE SEQUENCE</scope>
</reference>
<comment type="similarity">
    <text evidence="2">Belongs to the glycosyltransferase 28 family.</text>
</comment>
<feature type="domain" description="Diacylglycerol glucosyltransferase N-terminal" evidence="6">
    <location>
        <begin position="55"/>
        <end position="222"/>
    </location>
</feature>
<dbReference type="AlphaFoldDB" id="E6Q321"/>
<dbReference type="PANTHER" id="PTHR43025">
    <property type="entry name" value="MONOGALACTOSYLDIACYLGLYCEROL SYNTHASE"/>
    <property type="match status" value="1"/>
</dbReference>
<dbReference type="Gene3D" id="3.40.50.2000">
    <property type="entry name" value="Glycogen Phosphorylase B"/>
    <property type="match status" value="1"/>
</dbReference>
<name>E6Q321_9ZZZZ</name>
<dbReference type="Pfam" id="PF06925">
    <property type="entry name" value="MGDG_synth"/>
    <property type="match status" value="1"/>
</dbReference>
<evidence type="ECO:0000256" key="3">
    <source>
        <dbReference type="ARBA" id="ARBA00022676"/>
    </source>
</evidence>
<feature type="domain" description="Glycosyl transferase family 28 C-terminal" evidence="5">
    <location>
        <begin position="271"/>
        <end position="386"/>
    </location>
</feature>
<comment type="caution">
    <text evidence="7">The sequence shown here is derived from an EMBL/GenBank/DDBJ whole genome shotgun (WGS) entry which is preliminary data.</text>
</comment>
<evidence type="ECO:0000256" key="2">
    <source>
        <dbReference type="ARBA" id="ARBA00006962"/>
    </source>
</evidence>
<evidence type="ECO:0000256" key="1">
    <source>
        <dbReference type="ARBA" id="ARBA00004370"/>
    </source>
</evidence>
<dbReference type="GO" id="GO:0016758">
    <property type="term" value="F:hexosyltransferase activity"/>
    <property type="evidence" value="ECO:0007669"/>
    <property type="project" value="InterPro"/>
</dbReference>
<dbReference type="InterPro" id="IPR007235">
    <property type="entry name" value="Glyco_trans_28_C"/>
</dbReference>
<dbReference type="EC" id="2.4.1.227" evidence="7"/>
<evidence type="ECO:0000259" key="5">
    <source>
        <dbReference type="Pfam" id="PF04101"/>
    </source>
</evidence>
<gene>
    <name evidence="7" type="ORF">CARN4_1902</name>
</gene>
<evidence type="ECO:0000259" key="6">
    <source>
        <dbReference type="Pfam" id="PF06925"/>
    </source>
</evidence>
<comment type="subcellular location">
    <subcellularLocation>
        <location evidence="1">Membrane</location>
    </subcellularLocation>
</comment>
<sequence>MLRLERSSASLLRPAVALATRRRDVGGRRGYRCAPNGEIMAKRALFLISDTGGGHRSASNAICAALDERTDPSFVHRIDDVAAHCAFPLTQLGLGYSMALRYAPPVYGALYYATNGRRRYRALVRFCEPLYRERLRNLFLEYRPDVIVSVHPLLNHAALRARADAGLNHIPIVTVITDLGKVHESWLTPDADAIVVPAREVYLRALSRGVSPARLRWLGHPIHPKFDDVVGTKQELRRELGLPQNASIVMLMAGGEGGGKLMTTAIALAKAALSIDIVVVCGRNEALRERLAELAPTLPTPMHLLGFTDQIPEYFRAVDLLVTKAGPGSLAEANAAQLPVVVYDYVPGQERGNVDFVRKNGLGEVALHGAAQVVSAVERMIADPARLVQIRIRQEEVAPKASSRRIAALISQIAVDGTIPADDSPFAPQLQLAAF</sequence>
<dbReference type="PANTHER" id="PTHR43025:SF3">
    <property type="entry name" value="MONOGALACTOSYLDIACYLGLYCEROL SYNTHASE 1, CHLOROPLASTIC"/>
    <property type="match status" value="1"/>
</dbReference>
<proteinExistence type="inferred from homology"/>
<dbReference type="SUPFAM" id="SSF53756">
    <property type="entry name" value="UDP-Glycosyltransferase/glycogen phosphorylase"/>
    <property type="match status" value="1"/>
</dbReference>